<sequence>MKTYEEKKRDLYEKIKEYTKQDICIAFSGGVDSSLLLMLARECIQQYKNSGKIHAVTFHTVLHPLCDLEVANKVAEEAEAIHKVVYVNELEQEEIRFNPEDRCYLCKKTLFQKLMDYAAEQGISIIMEGTNEDDLHVYRPGLKAIKELGVLSPLAEVGFTKAEVRKLAEELGISVASRPSTPCLATRLPYGTEIKREDLKKIALGEDYLKDCGFSVVRIRLHGETCRIEIPKEDFSDFLEKSQEIVKYLQKIGFQYITLDIQGFRSGSMDEFKNKKLSRKNT</sequence>
<gene>
    <name evidence="3" type="ORF">BHLFYP23_00844</name>
</gene>
<evidence type="ECO:0000313" key="3">
    <source>
        <dbReference type="EMBL" id="VYT24836.1"/>
    </source>
</evidence>
<dbReference type="PIRSF" id="PIRSF006661">
    <property type="entry name" value="PP-lp_UCP006661"/>
    <property type="match status" value="1"/>
</dbReference>
<dbReference type="InterPro" id="IPR052188">
    <property type="entry name" value="Ni-pincer_cofactor_biosynth"/>
</dbReference>
<dbReference type="AlphaFoldDB" id="A0A6N2VCZ9"/>
<dbReference type="InterPro" id="IPR001962">
    <property type="entry name" value="Asn_synthase"/>
</dbReference>
<dbReference type="Pfam" id="PF00733">
    <property type="entry name" value="Asn_synthase"/>
    <property type="match status" value="1"/>
</dbReference>
<feature type="active site" description="Nucleophile and sulfur donor" evidence="1">
    <location>
        <position position="183"/>
    </location>
</feature>
<dbReference type="PANTHER" id="PTHR43169">
    <property type="entry name" value="EXSB FAMILY PROTEIN"/>
    <property type="match status" value="1"/>
</dbReference>
<evidence type="ECO:0000256" key="1">
    <source>
        <dbReference type="PIRSR" id="PIRSR006661-1"/>
    </source>
</evidence>
<dbReference type="EMBL" id="CACRSY010000014">
    <property type="protein sequence ID" value="VYT24836.1"/>
    <property type="molecule type" value="Genomic_DNA"/>
</dbReference>
<dbReference type="GO" id="GO:0004066">
    <property type="term" value="F:asparagine synthase (glutamine-hydrolyzing) activity"/>
    <property type="evidence" value="ECO:0007669"/>
    <property type="project" value="InterPro"/>
</dbReference>
<dbReference type="PANTHER" id="PTHR43169:SF2">
    <property type="entry name" value="NAD_GMP SYNTHASE DOMAIN-CONTAINING PROTEIN"/>
    <property type="match status" value="1"/>
</dbReference>
<dbReference type="GO" id="GO:0016783">
    <property type="term" value="F:sulfurtransferase activity"/>
    <property type="evidence" value="ECO:0007669"/>
    <property type="project" value="InterPro"/>
</dbReference>
<dbReference type="GO" id="GO:0006529">
    <property type="term" value="P:asparagine biosynthetic process"/>
    <property type="evidence" value="ECO:0007669"/>
    <property type="project" value="InterPro"/>
</dbReference>
<dbReference type="RefSeq" id="WP_156342634.1">
    <property type="nucleotide sequence ID" value="NZ_CACRSY010000014.1"/>
</dbReference>
<organism evidence="3">
    <name type="scientific">Blautia hansenii</name>
    <name type="common">Ruminococcus hansenii</name>
    <dbReference type="NCBI Taxonomy" id="1322"/>
    <lineage>
        <taxon>Bacteria</taxon>
        <taxon>Bacillati</taxon>
        <taxon>Bacillota</taxon>
        <taxon>Clostridia</taxon>
        <taxon>Lachnospirales</taxon>
        <taxon>Lachnospiraceae</taxon>
        <taxon>Blautia</taxon>
    </lineage>
</organism>
<evidence type="ECO:0000259" key="2">
    <source>
        <dbReference type="Pfam" id="PF00733"/>
    </source>
</evidence>
<dbReference type="NCBIfam" id="TIGR00268">
    <property type="entry name" value="ATP-dependent sacrificial sulfur transferase LarE"/>
    <property type="match status" value="1"/>
</dbReference>
<name>A0A6N2VCZ9_BLAHA</name>
<dbReference type="SUPFAM" id="SSF52402">
    <property type="entry name" value="Adenine nucleotide alpha hydrolases-like"/>
    <property type="match status" value="1"/>
</dbReference>
<accession>A0A6N2VCZ9</accession>
<protein>
    <submittedName>
        <fullName evidence="3">GMP synthase subunit B</fullName>
    </submittedName>
</protein>
<reference evidence="3" key="1">
    <citation type="submission" date="2019-11" db="EMBL/GenBank/DDBJ databases">
        <authorList>
            <person name="Feng L."/>
        </authorList>
    </citation>
    <scope>NUCLEOTIDE SEQUENCE</scope>
    <source>
        <strain evidence="3">BhanseniiLFYP23</strain>
    </source>
</reference>
<dbReference type="CDD" id="cd01990">
    <property type="entry name" value="LarE-like"/>
    <property type="match status" value="1"/>
</dbReference>
<proteinExistence type="predicted"/>
<dbReference type="InterPro" id="IPR014729">
    <property type="entry name" value="Rossmann-like_a/b/a_fold"/>
</dbReference>
<feature type="domain" description="Asparagine synthetase" evidence="2">
    <location>
        <begin position="21"/>
        <end position="91"/>
    </location>
</feature>
<dbReference type="Gene3D" id="3.40.50.620">
    <property type="entry name" value="HUPs"/>
    <property type="match status" value="1"/>
</dbReference>
<dbReference type="InterPro" id="IPR005232">
    <property type="entry name" value="LarE"/>
</dbReference>